<reference evidence="2 3" key="1">
    <citation type="submission" date="2023-07" db="EMBL/GenBank/DDBJ databases">
        <title>Sorghum-associated microbial communities from plants grown in Nebraska, USA.</title>
        <authorList>
            <person name="Schachtman D."/>
        </authorList>
    </citation>
    <scope>NUCLEOTIDE SEQUENCE [LARGE SCALE GENOMIC DNA]</scope>
    <source>
        <strain evidence="2 3">3773</strain>
    </source>
</reference>
<dbReference type="PANTHER" id="PTHR43792">
    <property type="entry name" value="GNAT FAMILY, PUTATIVE (AFU_ORTHOLOGUE AFUA_3G00765)-RELATED-RELATED"/>
    <property type="match status" value="1"/>
</dbReference>
<dbReference type="PANTHER" id="PTHR43792:SF1">
    <property type="entry name" value="N-ACETYLTRANSFERASE DOMAIN-CONTAINING PROTEIN"/>
    <property type="match status" value="1"/>
</dbReference>
<keyword evidence="3" id="KW-1185">Reference proteome</keyword>
<dbReference type="InterPro" id="IPR000182">
    <property type="entry name" value="GNAT_dom"/>
</dbReference>
<proteinExistence type="predicted"/>
<organism evidence="2 3">
    <name type="scientific">Flavobacterium arsenatis</name>
    <dbReference type="NCBI Taxonomy" id="1484332"/>
    <lineage>
        <taxon>Bacteria</taxon>
        <taxon>Pseudomonadati</taxon>
        <taxon>Bacteroidota</taxon>
        <taxon>Flavobacteriia</taxon>
        <taxon>Flavobacteriales</taxon>
        <taxon>Flavobacteriaceae</taxon>
        <taxon>Flavobacterium</taxon>
    </lineage>
</organism>
<dbReference type="Gene3D" id="3.40.630.30">
    <property type="match status" value="1"/>
</dbReference>
<feature type="domain" description="N-acetyltransferase" evidence="1">
    <location>
        <begin position="1"/>
        <end position="52"/>
    </location>
</feature>
<comment type="caution">
    <text evidence="2">The sequence shown here is derived from an EMBL/GenBank/DDBJ whole genome shotgun (WGS) entry which is preliminary data.</text>
</comment>
<evidence type="ECO:0000313" key="2">
    <source>
        <dbReference type="EMBL" id="MDR6967684.1"/>
    </source>
</evidence>
<evidence type="ECO:0000259" key="1">
    <source>
        <dbReference type="Pfam" id="PF13302"/>
    </source>
</evidence>
<dbReference type="RefSeq" id="WP_310025926.1">
    <property type="nucleotide sequence ID" value="NZ_JAVDVI010000006.1"/>
</dbReference>
<name>A0ABU1TNY3_9FLAO</name>
<dbReference type="Proteomes" id="UP001255185">
    <property type="component" value="Unassembled WGS sequence"/>
</dbReference>
<evidence type="ECO:0000313" key="3">
    <source>
        <dbReference type="Proteomes" id="UP001255185"/>
    </source>
</evidence>
<dbReference type="Pfam" id="PF13302">
    <property type="entry name" value="Acetyltransf_3"/>
    <property type="match status" value="1"/>
</dbReference>
<dbReference type="EMBL" id="JAVDVI010000006">
    <property type="protein sequence ID" value="MDR6967684.1"/>
    <property type="molecule type" value="Genomic_DNA"/>
</dbReference>
<dbReference type="InterPro" id="IPR016181">
    <property type="entry name" value="Acyl_CoA_acyltransferase"/>
</dbReference>
<protein>
    <submittedName>
        <fullName evidence="2">RimJ/RimL family protein N-acetyltransferase</fullName>
    </submittedName>
</protein>
<sequence length="80" mass="9226">MILPEFQGKGIVSESIKVLLKYGFDEMNLHSVEAVIDPENIASEKVLQKSNFIKEAHFKENEFFEGKFWDSVVYSILSKK</sequence>
<accession>A0ABU1TNY3</accession>
<gene>
    <name evidence="2" type="ORF">J2X31_001696</name>
</gene>
<dbReference type="SUPFAM" id="SSF55729">
    <property type="entry name" value="Acyl-CoA N-acyltransferases (Nat)"/>
    <property type="match status" value="1"/>
</dbReference>
<dbReference type="InterPro" id="IPR051531">
    <property type="entry name" value="N-acetyltransferase"/>
</dbReference>